<dbReference type="Gene3D" id="3.30.310.130">
    <property type="entry name" value="Ubiquitin-related"/>
    <property type="match status" value="1"/>
</dbReference>
<dbReference type="SUPFAM" id="SSF54001">
    <property type="entry name" value="Cysteine proteinases"/>
    <property type="match status" value="1"/>
</dbReference>
<dbReference type="GO" id="GO:0070139">
    <property type="term" value="F:SUMO-specific endopeptidase activity"/>
    <property type="evidence" value="ECO:0007669"/>
    <property type="project" value="TreeGrafter"/>
</dbReference>
<dbReference type="Pfam" id="PF02902">
    <property type="entry name" value="Peptidase_C48"/>
    <property type="match status" value="1"/>
</dbReference>
<dbReference type="GO" id="GO:0006508">
    <property type="term" value="P:proteolysis"/>
    <property type="evidence" value="ECO:0007669"/>
    <property type="project" value="UniProtKB-KW"/>
</dbReference>
<evidence type="ECO:0000259" key="6">
    <source>
        <dbReference type="PROSITE" id="PS50600"/>
    </source>
</evidence>
<evidence type="ECO:0000313" key="7">
    <source>
        <dbReference type="EMBL" id="SSX33844.1"/>
    </source>
</evidence>
<protein>
    <submittedName>
        <fullName evidence="7">CSON007014 protein</fullName>
    </submittedName>
</protein>
<evidence type="ECO:0000256" key="1">
    <source>
        <dbReference type="ARBA" id="ARBA00005234"/>
    </source>
</evidence>
<dbReference type="PROSITE" id="PS50600">
    <property type="entry name" value="ULP_PROTEASE"/>
    <property type="match status" value="1"/>
</dbReference>
<sequence>MVEKFEELSFTISNGCIGSYVIGGKIEVFIGETKLLFYVKHAVKDETLVPIEIDIENETSKVVYSHSEENHLILIYPVPAKVRSIRNELGLNEDMFRCPTSTHHLSRIFFALSTPVTEKLSKNISYIFYQKIDSISLEKSKQLFKIYEELNLITHLPTVKEPQKVDYIILTYPPNTRGGVSIFMNDFMDLSPGTYLNDAIIHFYIKYIVHEKLSEDQRKRVHAFDSFFYKKLISALDQEELQNKRMSVEDKALIMYSRVSKWDEKINLLEKDFIFVPILQHDHWFLAVICYPRLIGKTLHYDTHVEINVKYDKFSPIIQPCILIFDSLGMDRPHVIKNLRLFLSQRCKAMDTRFELLNFDKNNMPGCYVKVPFQQNYYDCGIYLLQYVENFFSNPIKDYRLPIKNLTKWFDLDVILHKRKFLRDLIELLVQRYEPEKLPLPYINFDNNIMNYEETHNLTSEKGNTTNDANCNLIDLDNPVEKSIFLFELMRII</sequence>
<dbReference type="InterPro" id="IPR003653">
    <property type="entry name" value="Peptidase_C48_C"/>
</dbReference>
<evidence type="ECO:0000256" key="4">
    <source>
        <dbReference type="ARBA" id="ARBA00022786"/>
    </source>
</evidence>
<evidence type="ECO:0000256" key="2">
    <source>
        <dbReference type="ARBA" id="ARBA00022553"/>
    </source>
</evidence>
<dbReference type="VEuPathDB" id="VectorBase:CSON007014"/>
<dbReference type="AlphaFoldDB" id="A0A336MTG5"/>
<accession>A0A336MTG5</accession>
<dbReference type="InterPro" id="IPR051947">
    <property type="entry name" value="Sentrin-specific_protease"/>
</dbReference>
<dbReference type="InterPro" id="IPR038765">
    <property type="entry name" value="Papain-like_cys_pep_sf"/>
</dbReference>
<keyword evidence="3" id="KW-0645">Protease</keyword>
<evidence type="ECO:0000256" key="3">
    <source>
        <dbReference type="ARBA" id="ARBA00022670"/>
    </source>
</evidence>
<comment type="similarity">
    <text evidence="1">Belongs to the peptidase C48 family.</text>
</comment>
<evidence type="ECO:0000256" key="5">
    <source>
        <dbReference type="ARBA" id="ARBA00022801"/>
    </source>
</evidence>
<proteinExistence type="inferred from homology"/>
<dbReference type="GO" id="GO:0005634">
    <property type="term" value="C:nucleus"/>
    <property type="evidence" value="ECO:0007669"/>
    <property type="project" value="TreeGrafter"/>
</dbReference>
<dbReference type="GO" id="GO:0016926">
    <property type="term" value="P:protein desumoylation"/>
    <property type="evidence" value="ECO:0007669"/>
    <property type="project" value="TreeGrafter"/>
</dbReference>
<organism evidence="7">
    <name type="scientific">Culicoides sonorensis</name>
    <name type="common">Biting midge</name>
    <dbReference type="NCBI Taxonomy" id="179676"/>
    <lineage>
        <taxon>Eukaryota</taxon>
        <taxon>Metazoa</taxon>
        <taxon>Ecdysozoa</taxon>
        <taxon>Arthropoda</taxon>
        <taxon>Hexapoda</taxon>
        <taxon>Insecta</taxon>
        <taxon>Pterygota</taxon>
        <taxon>Neoptera</taxon>
        <taxon>Endopterygota</taxon>
        <taxon>Diptera</taxon>
        <taxon>Nematocera</taxon>
        <taxon>Chironomoidea</taxon>
        <taxon>Ceratopogonidae</taxon>
        <taxon>Ceratopogoninae</taxon>
        <taxon>Culicoides</taxon>
        <taxon>Monoculicoides</taxon>
    </lineage>
</organism>
<reference evidence="7" key="1">
    <citation type="submission" date="2018-07" db="EMBL/GenBank/DDBJ databases">
        <authorList>
            <person name="Quirk P.G."/>
            <person name="Krulwich T.A."/>
        </authorList>
    </citation>
    <scope>NUCLEOTIDE SEQUENCE</scope>
</reference>
<name>A0A336MTG5_CULSO</name>
<feature type="domain" description="Ubiquitin-like protease family profile" evidence="6">
    <location>
        <begin position="180"/>
        <end position="391"/>
    </location>
</feature>
<dbReference type="PANTHER" id="PTHR46896:SF3">
    <property type="entry name" value="FI06413P-RELATED"/>
    <property type="match status" value="1"/>
</dbReference>
<dbReference type="EMBL" id="UFQT01002647">
    <property type="protein sequence ID" value="SSX33844.1"/>
    <property type="molecule type" value="Genomic_DNA"/>
</dbReference>
<keyword evidence="4" id="KW-0833">Ubl conjugation pathway</keyword>
<keyword evidence="2" id="KW-0597">Phosphoprotein</keyword>
<keyword evidence="5" id="KW-0378">Hydrolase</keyword>
<gene>
    <name evidence="7" type="primary">CSON007014</name>
</gene>
<dbReference type="GO" id="GO:0005737">
    <property type="term" value="C:cytoplasm"/>
    <property type="evidence" value="ECO:0007669"/>
    <property type="project" value="TreeGrafter"/>
</dbReference>
<dbReference type="Gene3D" id="1.10.418.20">
    <property type="match status" value="1"/>
</dbReference>
<dbReference type="PANTHER" id="PTHR46896">
    <property type="entry name" value="SENTRIN-SPECIFIC PROTEASE"/>
    <property type="match status" value="1"/>
</dbReference>